<evidence type="ECO:0000313" key="2">
    <source>
        <dbReference type="EMBL" id="KAG0147339.1"/>
    </source>
</evidence>
<accession>A0A9P6TD12</accession>
<reference evidence="2" key="1">
    <citation type="submission" date="2013-11" db="EMBL/GenBank/DDBJ databases">
        <title>Genome sequence of the fusiform rust pathogen reveals effectors for host alternation and coevolution with pine.</title>
        <authorList>
            <consortium name="DOE Joint Genome Institute"/>
            <person name="Smith K."/>
            <person name="Pendleton A."/>
            <person name="Kubisiak T."/>
            <person name="Anderson C."/>
            <person name="Salamov A."/>
            <person name="Aerts A."/>
            <person name="Riley R."/>
            <person name="Clum A."/>
            <person name="Lindquist E."/>
            <person name="Ence D."/>
            <person name="Campbell M."/>
            <person name="Kronenberg Z."/>
            <person name="Feau N."/>
            <person name="Dhillon B."/>
            <person name="Hamelin R."/>
            <person name="Burleigh J."/>
            <person name="Smith J."/>
            <person name="Yandell M."/>
            <person name="Nelson C."/>
            <person name="Grigoriev I."/>
            <person name="Davis J."/>
        </authorList>
    </citation>
    <scope>NUCLEOTIDE SEQUENCE</scope>
    <source>
        <strain evidence="2">G11</strain>
    </source>
</reference>
<feature type="compositionally biased region" description="Polar residues" evidence="1">
    <location>
        <begin position="145"/>
        <end position="162"/>
    </location>
</feature>
<sequence>MRSKVLAPTHSKPLPHALKIISALLLMPNPSHSQDPVPAPVLFHRPIFTNTALLNWVKGYFETDARIVRRVVSSIPFKRLPFLLLLLFKPLFNLYRQRIPIIYVLCSTSKRNPSKSHSYHYPMKVPAFHFRVIDHKDRGDRNSEHTGNLRSSTLCSQQTQPTPIRHLESDGRGERFDCNLTPLTPDMSGVAFFAGKGSRLAQRRNRIWHSNERFSLPTRHTPRSNTAPSMSVLDMWTDRGTAASALSTTRLPMDRFSDSKGAVKELADTWTPLNMKSYSQSHLNMVKRTTEPKNLDSFKQKVRDVLNNATDLSKLRRKSTGPGGPSWVKVPSTPSQDIDVDTKTENLATSCKETNRTALRGQRKSEEFETLLQMSGTTMKMSLFPPTGDPYPLSNFTLELS</sequence>
<keyword evidence="3" id="KW-1185">Reference proteome</keyword>
<name>A0A9P6TD12_9BASI</name>
<evidence type="ECO:0000313" key="3">
    <source>
        <dbReference type="Proteomes" id="UP000886653"/>
    </source>
</evidence>
<dbReference type="AlphaFoldDB" id="A0A9P6TD12"/>
<evidence type="ECO:0000256" key="1">
    <source>
        <dbReference type="SAM" id="MobiDB-lite"/>
    </source>
</evidence>
<protein>
    <submittedName>
        <fullName evidence="2">Uncharacterized protein</fullName>
    </submittedName>
</protein>
<feature type="region of interest" description="Disordered" evidence="1">
    <location>
        <begin position="315"/>
        <end position="338"/>
    </location>
</feature>
<gene>
    <name evidence="2" type="ORF">CROQUDRAFT_91603</name>
</gene>
<organism evidence="2 3">
    <name type="scientific">Cronartium quercuum f. sp. fusiforme G11</name>
    <dbReference type="NCBI Taxonomy" id="708437"/>
    <lineage>
        <taxon>Eukaryota</taxon>
        <taxon>Fungi</taxon>
        <taxon>Dikarya</taxon>
        <taxon>Basidiomycota</taxon>
        <taxon>Pucciniomycotina</taxon>
        <taxon>Pucciniomycetes</taxon>
        <taxon>Pucciniales</taxon>
        <taxon>Coleosporiaceae</taxon>
        <taxon>Cronartium</taxon>
    </lineage>
</organism>
<feature type="region of interest" description="Disordered" evidence="1">
    <location>
        <begin position="139"/>
        <end position="171"/>
    </location>
</feature>
<comment type="caution">
    <text evidence="2">The sequence shown here is derived from an EMBL/GenBank/DDBJ whole genome shotgun (WGS) entry which is preliminary data.</text>
</comment>
<dbReference type="Proteomes" id="UP000886653">
    <property type="component" value="Unassembled WGS sequence"/>
</dbReference>
<proteinExistence type="predicted"/>
<dbReference type="EMBL" id="MU167249">
    <property type="protein sequence ID" value="KAG0147339.1"/>
    <property type="molecule type" value="Genomic_DNA"/>
</dbReference>